<dbReference type="GO" id="GO:0012505">
    <property type="term" value="C:endomembrane system"/>
    <property type="evidence" value="ECO:0007669"/>
    <property type="project" value="UniProtKB-SubCell"/>
</dbReference>
<dbReference type="AlphaFoldDB" id="A0A1X7IHR5"/>
<dbReference type="STRING" id="561061.SAMN05660862_0829"/>
<evidence type="ECO:0000313" key="6">
    <source>
        <dbReference type="Proteomes" id="UP000192980"/>
    </source>
</evidence>
<name>A0A1X7IHR5_9SPHI</name>
<dbReference type="Pfam" id="PF06803">
    <property type="entry name" value="DUF1232"/>
    <property type="match status" value="1"/>
</dbReference>
<keyword evidence="3" id="KW-1133">Transmembrane helix</keyword>
<dbReference type="OrthoDB" id="9800034at2"/>
<sequence>MKKVSLDRALLLFELFRTKKITQNDLNQADSKAARLDDKMDDFKLLVVMCKDTLAGRYKMNKWNMSVIVGTILYVVSPLDAIPDVVPLLGWLDDVTIVGYAISKLSDEMKRYTLLNKGKTT</sequence>
<dbReference type="InterPro" id="IPR010652">
    <property type="entry name" value="DUF1232"/>
</dbReference>
<dbReference type="Proteomes" id="UP000192980">
    <property type="component" value="Unassembled WGS sequence"/>
</dbReference>
<comment type="subcellular location">
    <subcellularLocation>
        <location evidence="1">Endomembrane system</location>
        <topology evidence="1">Multi-pass membrane protein</topology>
    </subcellularLocation>
</comment>
<gene>
    <name evidence="5" type="ORF">SAMN05660862_0829</name>
</gene>
<dbReference type="EMBL" id="FXAU01000001">
    <property type="protein sequence ID" value="SMG14092.1"/>
    <property type="molecule type" value="Genomic_DNA"/>
</dbReference>
<reference evidence="5 6" key="1">
    <citation type="submission" date="2017-04" db="EMBL/GenBank/DDBJ databases">
        <authorList>
            <person name="Afonso C.L."/>
            <person name="Miller P.J."/>
            <person name="Scott M.A."/>
            <person name="Spackman E."/>
            <person name="Goraichik I."/>
            <person name="Dimitrov K.M."/>
            <person name="Suarez D.L."/>
            <person name="Swayne D.E."/>
        </authorList>
    </citation>
    <scope>NUCLEOTIDE SEQUENCE [LARGE SCALE GENOMIC DNA]</scope>
    <source>
        <strain evidence="5 6">DSM 22418</strain>
    </source>
</reference>
<accession>A0A1X7IHR5</accession>
<proteinExistence type="predicted"/>
<evidence type="ECO:0000256" key="4">
    <source>
        <dbReference type="ARBA" id="ARBA00023136"/>
    </source>
</evidence>
<protein>
    <submittedName>
        <fullName evidence="5">Uncharacterized protein</fullName>
    </submittedName>
</protein>
<evidence type="ECO:0000256" key="2">
    <source>
        <dbReference type="ARBA" id="ARBA00022692"/>
    </source>
</evidence>
<organism evidence="5 6">
    <name type="scientific">Sphingobacterium psychroaquaticum</name>
    <dbReference type="NCBI Taxonomy" id="561061"/>
    <lineage>
        <taxon>Bacteria</taxon>
        <taxon>Pseudomonadati</taxon>
        <taxon>Bacteroidota</taxon>
        <taxon>Sphingobacteriia</taxon>
        <taxon>Sphingobacteriales</taxon>
        <taxon>Sphingobacteriaceae</taxon>
        <taxon>Sphingobacterium</taxon>
    </lineage>
</organism>
<evidence type="ECO:0000256" key="1">
    <source>
        <dbReference type="ARBA" id="ARBA00004127"/>
    </source>
</evidence>
<keyword evidence="4" id="KW-0472">Membrane</keyword>
<keyword evidence="2" id="KW-0812">Transmembrane</keyword>
<dbReference type="RefSeq" id="WP_085471666.1">
    <property type="nucleotide sequence ID" value="NZ_CP038029.1"/>
</dbReference>
<keyword evidence="6" id="KW-1185">Reference proteome</keyword>
<evidence type="ECO:0000256" key="3">
    <source>
        <dbReference type="ARBA" id="ARBA00022989"/>
    </source>
</evidence>
<evidence type="ECO:0000313" key="5">
    <source>
        <dbReference type="EMBL" id="SMG14092.1"/>
    </source>
</evidence>